<dbReference type="InterPro" id="IPR036010">
    <property type="entry name" value="2Fe-2S_ferredoxin-like_sf"/>
</dbReference>
<evidence type="ECO:0000259" key="9">
    <source>
        <dbReference type="PROSITE" id="PS51384"/>
    </source>
</evidence>
<dbReference type="GO" id="GO:0046872">
    <property type="term" value="F:metal ion binding"/>
    <property type="evidence" value="ECO:0007669"/>
    <property type="project" value="UniProtKB-KW"/>
</dbReference>
<dbReference type="InterPro" id="IPR012675">
    <property type="entry name" value="Beta-grasp_dom_sf"/>
</dbReference>
<protein>
    <submittedName>
        <fullName evidence="10">PDR/VanB family oxidoreductase</fullName>
    </submittedName>
</protein>
<dbReference type="InterPro" id="IPR039261">
    <property type="entry name" value="FNR_nucleotide-bd"/>
</dbReference>
<dbReference type="PROSITE" id="PS51384">
    <property type="entry name" value="FAD_FR"/>
    <property type="match status" value="1"/>
</dbReference>
<dbReference type="RefSeq" id="WP_345424856.1">
    <property type="nucleotide sequence ID" value="NZ_AP031496.1"/>
</dbReference>
<evidence type="ECO:0000256" key="1">
    <source>
        <dbReference type="ARBA" id="ARBA00022630"/>
    </source>
</evidence>
<keyword evidence="7" id="KW-0830">Ubiquinone</keyword>
<evidence type="ECO:0000259" key="8">
    <source>
        <dbReference type="PROSITE" id="PS51085"/>
    </source>
</evidence>
<dbReference type="Proteomes" id="UP001409585">
    <property type="component" value="Unassembled WGS sequence"/>
</dbReference>
<evidence type="ECO:0000256" key="2">
    <source>
        <dbReference type="ARBA" id="ARBA00022714"/>
    </source>
</evidence>
<feature type="domain" description="FAD-binding FR-type" evidence="9">
    <location>
        <begin position="8"/>
        <end position="110"/>
    </location>
</feature>
<dbReference type="SUPFAM" id="SSF63380">
    <property type="entry name" value="Riboflavin synthase domain-like"/>
    <property type="match status" value="1"/>
</dbReference>
<gene>
    <name evidence="10" type="ORF">GCM10025791_33100</name>
</gene>
<accession>A0AAV3U648</accession>
<evidence type="ECO:0000256" key="3">
    <source>
        <dbReference type="ARBA" id="ARBA00022723"/>
    </source>
</evidence>
<keyword evidence="4" id="KW-0560">Oxidoreductase</keyword>
<keyword evidence="1" id="KW-0285">Flavoprotein</keyword>
<organism evidence="10 11">
    <name type="scientific">Halioxenophilus aromaticivorans</name>
    <dbReference type="NCBI Taxonomy" id="1306992"/>
    <lineage>
        <taxon>Bacteria</taxon>
        <taxon>Pseudomonadati</taxon>
        <taxon>Pseudomonadota</taxon>
        <taxon>Gammaproteobacteria</taxon>
        <taxon>Alteromonadales</taxon>
        <taxon>Alteromonadaceae</taxon>
        <taxon>Halioxenophilus</taxon>
    </lineage>
</organism>
<keyword evidence="2" id="KW-0001">2Fe-2S</keyword>
<keyword evidence="5" id="KW-0408">Iron</keyword>
<name>A0AAV3U648_9ALTE</name>
<evidence type="ECO:0000256" key="7">
    <source>
        <dbReference type="ARBA" id="ARBA00023075"/>
    </source>
</evidence>
<evidence type="ECO:0000256" key="5">
    <source>
        <dbReference type="ARBA" id="ARBA00023004"/>
    </source>
</evidence>
<sequence>MTNPDLLEKSLQVTIDHRQDIDGRIAILDLMPTADDSLPAFSAGAHIDVHINDNLIRQYSLCTTPEQFAGYRLAVMEEPSSRGGSRTIFQQFAVGQTITISPPRNHFELQLPAQKVLLLAAGIGITPLYAMAQTLKAQGQDFELHYCLKEPGTGAFEDEIKSQFSEQSHFHYSRVAESGRLDLPDLLKSQSLQTHIYLCGPAGFLDWACDCAKAAGLPADQVHFEYFNAEVELTGNAFEIYCSESDVSVQVGPTDTIAQALKAAGVKVDVSCEEGVCGTCIMDVLEGEPEHRDHFLSDEEKADNDQIAVCCSRAKSAKLILDC</sequence>
<feature type="domain" description="2Fe-2S ferredoxin-type" evidence="8">
    <location>
        <begin position="229"/>
        <end position="323"/>
    </location>
</feature>
<dbReference type="AlphaFoldDB" id="A0AAV3U648"/>
<dbReference type="PANTHER" id="PTHR47354">
    <property type="entry name" value="NADH OXIDOREDUCTASE HCR"/>
    <property type="match status" value="1"/>
</dbReference>
<reference evidence="11" key="1">
    <citation type="journal article" date="2019" name="Int. J. Syst. Evol. Microbiol.">
        <title>The Global Catalogue of Microorganisms (GCM) 10K type strain sequencing project: providing services to taxonomists for standard genome sequencing and annotation.</title>
        <authorList>
            <consortium name="The Broad Institute Genomics Platform"/>
            <consortium name="The Broad Institute Genome Sequencing Center for Infectious Disease"/>
            <person name="Wu L."/>
            <person name="Ma J."/>
        </authorList>
    </citation>
    <scope>NUCLEOTIDE SEQUENCE [LARGE SCALE GENOMIC DNA]</scope>
    <source>
        <strain evidence="11">JCM 19134</strain>
    </source>
</reference>
<evidence type="ECO:0000313" key="10">
    <source>
        <dbReference type="EMBL" id="GAA4950188.1"/>
    </source>
</evidence>
<dbReference type="InterPro" id="IPR001041">
    <property type="entry name" value="2Fe-2S_ferredoxin-type"/>
</dbReference>
<evidence type="ECO:0000313" key="11">
    <source>
        <dbReference type="Proteomes" id="UP001409585"/>
    </source>
</evidence>
<evidence type="ECO:0000256" key="4">
    <source>
        <dbReference type="ARBA" id="ARBA00023002"/>
    </source>
</evidence>
<dbReference type="EMBL" id="BAABLX010000028">
    <property type="protein sequence ID" value="GAA4950188.1"/>
    <property type="molecule type" value="Genomic_DNA"/>
</dbReference>
<dbReference type="GO" id="GO:0016491">
    <property type="term" value="F:oxidoreductase activity"/>
    <property type="evidence" value="ECO:0007669"/>
    <property type="project" value="UniProtKB-KW"/>
</dbReference>
<dbReference type="Pfam" id="PF00111">
    <property type="entry name" value="Fer2"/>
    <property type="match status" value="1"/>
</dbReference>
<dbReference type="InterPro" id="IPR050415">
    <property type="entry name" value="MRET"/>
</dbReference>
<dbReference type="CDD" id="cd06185">
    <property type="entry name" value="PDR_like"/>
    <property type="match status" value="1"/>
</dbReference>
<dbReference type="Gene3D" id="2.40.30.10">
    <property type="entry name" value="Translation factors"/>
    <property type="match status" value="1"/>
</dbReference>
<keyword evidence="6" id="KW-0411">Iron-sulfur</keyword>
<dbReference type="Gene3D" id="3.40.50.80">
    <property type="entry name" value="Nucleotide-binding domain of ferredoxin-NADP reductase (FNR) module"/>
    <property type="match status" value="1"/>
</dbReference>
<dbReference type="PROSITE" id="PS51085">
    <property type="entry name" value="2FE2S_FER_2"/>
    <property type="match status" value="1"/>
</dbReference>
<dbReference type="InterPro" id="IPR017938">
    <property type="entry name" value="Riboflavin_synthase-like_b-brl"/>
</dbReference>
<dbReference type="InterPro" id="IPR006058">
    <property type="entry name" value="2Fe2S_fd_BS"/>
</dbReference>
<dbReference type="PROSITE" id="PS00197">
    <property type="entry name" value="2FE2S_FER_1"/>
    <property type="match status" value="1"/>
</dbReference>
<comment type="caution">
    <text evidence="10">The sequence shown here is derived from an EMBL/GenBank/DDBJ whole genome shotgun (WGS) entry which is preliminary data.</text>
</comment>
<dbReference type="Gene3D" id="3.10.20.30">
    <property type="match status" value="1"/>
</dbReference>
<dbReference type="SUPFAM" id="SSF54292">
    <property type="entry name" value="2Fe-2S ferredoxin-like"/>
    <property type="match status" value="1"/>
</dbReference>
<dbReference type="SUPFAM" id="SSF52343">
    <property type="entry name" value="Ferredoxin reductase-like, C-terminal NADP-linked domain"/>
    <property type="match status" value="1"/>
</dbReference>
<dbReference type="InterPro" id="IPR017927">
    <property type="entry name" value="FAD-bd_FR_type"/>
</dbReference>
<dbReference type="PANTHER" id="PTHR47354:SF1">
    <property type="entry name" value="CARNITINE MONOOXYGENASE REDUCTASE SUBUNIT"/>
    <property type="match status" value="1"/>
</dbReference>
<keyword evidence="3" id="KW-0479">Metal-binding</keyword>
<keyword evidence="11" id="KW-1185">Reference proteome</keyword>
<proteinExistence type="predicted"/>
<dbReference type="CDD" id="cd00207">
    <property type="entry name" value="fer2"/>
    <property type="match status" value="1"/>
</dbReference>
<evidence type="ECO:0000256" key="6">
    <source>
        <dbReference type="ARBA" id="ARBA00023014"/>
    </source>
</evidence>
<dbReference type="PRINTS" id="PR00409">
    <property type="entry name" value="PHDIOXRDTASE"/>
</dbReference>
<dbReference type="GO" id="GO:0051537">
    <property type="term" value="F:2 iron, 2 sulfur cluster binding"/>
    <property type="evidence" value="ECO:0007669"/>
    <property type="project" value="UniProtKB-KW"/>
</dbReference>